<evidence type="ECO:0000313" key="2">
    <source>
        <dbReference type="EMBL" id="EGD73456.1"/>
    </source>
</evidence>
<protein>
    <recommendedName>
        <fullName evidence="1">CN hydrolase domain-containing protein</fullName>
    </recommendedName>
</protein>
<evidence type="ECO:0000313" key="3">
    <source>
        <dbReference type="Proteomes" id="UP000007799"/>
    </source>
</evidence>
<proteinExistence type="predicted"/>
<dbReference type="RefSeq" id="XP_004993738.1">
    <property type="nucleotide sequence ID" value="XM_004993681.1"/>
</dbReference>
<dbReference type="OMA" id="MEIPAVW"/>
<keyword evidence="3" id="KW-1185">Reference proteome</keyword>
<dbReference type="PROSITE" id="PS50263">
    <property type="entry name" value="CN_HYDROLASE"/>
    <property type="match status" value="1"/>
</dbReference>
<dbReference type="GeneID" id="16074317"/>
<feature type="domain" description="CN hydrolase" evidence="1">
    <location>
        <begin position="1"/>
        <end position="68"/>
    </location>
</feature>
<dbReference type="Pfam" id="PF00795">
    <property type="entry name" value="CN_hydrolase"/>
    <property type="match status" value="1"/>
</dbReference>
<dbReference type="EMBL" id="GL832966">
    <property type="protein sequence ID" value="EGD73456.1"/>
    <property type="molecule type" value="Genomic_DNA"/>
</dbReference>
<dbReference type="KEGG" id="sre:PTSG_05159"/>
<evidence type="ECO:0000259" key="1">
    <source>
        <dbReference type="PROSITE" id="PS50263"/>
    </source>
</evidence>
<dbReference type="GO" id="GO:0050152">
    <property type="term" value="F:omega-amidase activity"/>
    <property type="evidence" value="ECO:0007669"/>
    <property type="project" value="TreeGrafter"/>
</dbReference>
<gene>
    <name evidence="2" type="ORF">PTSG_05159</name>
</gene>
<organism evidence="3">
    <name type="scientific">Salpingoeca rosetta (strain ATCC 50818 / BSB-021)</name>
    <dbReference type="NCBI Taxonomy" id="946362"/>
    <lineage>
        <taxon>Eukaryota</taxon>
        <taxon>Choanoflagellata</taxon>
        <taxon>Craspedida</taxon>
        <taxon>Salpingoecidae</taxon>
        <taxon>Salpingoeca</taxon>
    </lineage>
</organism>
<dbReference type="PANTHER" id="PTHR23088">
    <property type="entry name" value="NITRILASE-RELATED"/>
    <property type="match status" value="1"/>
</dbReference>
<dbReference type="GO" id="GO:0006541">
    <property type="term" value="P:glutamine metabolic process"/>
    <property type="evidence" value="ECO:0007669"/>
    <property type="project" value="TreeGrafter"/>
</dbReference>
<dbReference type="STRING" id="946362.F2UAP0"/>
<dbReference type="PANTHER" id="PTHR23088:SF30">
    <property type="entry name" value="OMEGA-AMIDASE NIT2"/>
    <property type="match status" value="1"/>
</dbReference>
<dbReference type="InParanoid" id="F2UAP0"/>
<accession>F2UAP0</accession>
<dbReference type="SUPFAM" id="SSF56317">
    <property type="entry name" value="Carbon-nitrogen hydrolase"/>
    <property type="match status" value="1"/>
</dbReference>
<dbReference type="eggNOG" id="KOG0806">
    <property type="taxonomic scope" value="Eukaryota"/>
</dbReference>
<name>F2UAP0_SALR5</name>
<reference evidence="2" key="1">
    <citation type="submission" date="2009-08" db="EMBL/GenBank/DDBJ databases">
        <title>Annotation of Salpingoeca rosetta.</title>
        <authorList>
            <consortium name="The Broad Institute Genome Sequencing Platform"/>
            <person name="Russ C."/>
            <person name="Cuomo C."/>
            <person name="Burger G."/>
            <person name="Gray M.W."/>
            <person name="Holland P.W.H."/>
            <person name="King N."/>
            <person name="Lang F.B.F."/>
            <person name="Roger A.J."/>
            <person name="Ruiz-Trillo I."/>
            <person name="Young S.K."/>
            <person name="Zeng Q."/>
            <person name="Gargeya S."/>
            <person name="Alvarado L."/>
            <person name="Berlin A."/>
            <person name="Chapman S.B."/>
            <person name="Chen Z."/>
            <person name="Freedman E."/>
            <person name="Gellesch M."/>
            <person name="Goldberg J."/>
            <person name="Griggs A."/>
            <person name="Gujja S."/>
            <person name="Heilman E."/>
            <person name="Heiman D."/>
            <person name="Howarth C."/>
            <person name="Mehta T."/>
            <person name="Neiman D."/>
            <person name="Pearson M."/>
            <person name="Roberts A."/>
            <person name="Saif S."/>
            <person name="Shea T."/>
            <person name="Shenoy N."/>
            <person name="Sisk P."/>
            <person name="Stolte C."/>
            <person name="Sykes S."/>
            <person name="White J."/>
            <person name="Yandava C."/>
            <person name="Haas B."/>
            <person name="Nusbaum C."/>
            <person name="Birren B."/>
        </authorList>
    </citation>
    <scope>NUCLEOTIDE SEQUENCE [LARGE SCALE GENOMIC DNA]</scope>
    <source>
        <strain evidence="2">ATCC 50818</strain>
    </source>
</reference>
<dbReference type="Gene3D" id="3.60.110.10">
    <property type="entry name" value="Carbon-nitrogen hydrolase"/>
    <property type="match status" value="1"/>
</dbReference>
<dbReference type="Proteomes" id="UP000007799">
    <property type="component" value="Unassembled WGS sequence"/>
</dbReference>
<dbReference type="GO" id="GO:0006107">
    <property type="term" value="P:oxaloacetate metabolic process"/>
    <property type="evidence" value="ECO:0007669"/>
    <property type="project" value="TreeGrafter"/>
</dbReference>
<dbReference type="InterPro" id="IPR003010">
    <property type="entry name" value="C-N_Hydrolase"/>
</dbReference>
<dbReference type="GO" id="GO:0005739">
    <property type="term" value="C:mitochondrion"/>
    <property type="evidence" value="ECO:0007669"/>
    <property type="project" value="TreeGrafter"/>
</dbReference>
<dbReference type="OrthoDB" id="10250282at2759"/>
<dbReference type="InterPro" id="IPR036526">
    <property type="entry name" value="C-N_Hydrolase_sf"/>
</dbReference>
<dbReference type="GO" id="GO:0006528">
    <property type="term" value="P:asparagine metabolic process"/>
    <property type="evidence" value="ECO:0007669"/>
    <property type="project" value="TreeGrafter"/>
</dbReference>
<dbReference type="AlphaFoldDB" id="F2UAP0"/>
<sequence>MTTGPAHWELLQRSRAVDNQLYVSAVSPARDEDASYVAWGHSSVVSPWGDVVATTDEKPDIIYADIDVSKVDEVRQSIPIRTQQRPDIYELVAKQAQ</sequence>